<dbReference type="InterPro" id="IPR021323">
    <property type="entry name" value="DUF2927"/>
</dbReference>
<evidence type="ECO:0000256" key="1">
    <source>
        <dbReference type="SAM" id="Phobius"/>
    </source>
</evidence>
<dbReference type="RefSeq" id="WP_140991699.1">
    <property type="nucleotide sequence ID" value="NZ_VHIQ01000011.1"/>
</dbReference>
<organism evidence="2 3">
    <name type="scientific">Paucihalobacter ruber</name>
    <dbReference type="NCBI Taxonomy" id="2567861"/>
    <lineage>
        <taxon>Bacteria</taxon>
        <taxon>Pseudomonadati</taxon>
        <taxon>Bacteroidota</taxon>
        <taxon>Flavobacteriia</taxon>
        <taxon>Flavobacteriales</taxon>
        <taxon>Flavobacteriaceae</taxon>
        <taxon>Paucihalobacter</taxon>
    </lineage>
</organism>
<accession>A0A506PC51</accession>
<protein>
    <submittedName>
        <fullName evidence="2">DUF2927 domain-containing protein</fullName>
    </submittedName>
</protein>
<keyword evidence="1" id="KW-0472">Membrane</keyword>
<gene>
    <name evidence="2" type="ORF">FJ651_15460</name>
</gene>
<dbReference type="Proteomes" id="UP000317332">
    <property type="component" value="Unassembled WGS sequence"/>
</dbReference>
<dbReference type="OrthoDB" id="1160215at2"/>
<evidence type="ECO:0000313" key="3">
    <source>
        <dbReference type="Proteomes" id="UP000317332"/>
    </source>
</evidence>
<name>A0A506PC51_9FLAO</name>
<keyword evidence="3" id="KW-1185">Reference proteome</keyword>
<proteinExistence type="predicted"/>
<comment type="caution">
    <text evidence="2">The sequence shown here is derived from an EMBL/GenBank/DDBJ whole genome shotgun (WGS) entry which is preliminary data.</text>
</comment>
<reference evidence="2 3" key="1">
    <citation type="submission" date="2019-06" db="EMBL/GenBank/DDBJ databases">
        <title>Flavobacteriaceae Paucihalobacterium erythroidium CWB-1, complete genome.</title>
        <authorList>
            <person name="Wu S."/>
        </authorList>
    </citation>
    <scope>NUCLEOTIDE SEQUENCE [LARGE SCALE GENOMIC DNA]</scope>
    <source>
        <strain evidence="2 3">CWB-1</strain>
    </source>
</reference>
<evidence type="ECO:0000313" key="2">
    <source>
        <dbReference type="EMBL" id="TPV31159.1"/>
    </source>
</evidence>
<keyword evidence="1" id="KW-0812">Transmembrane</keyword>
<keyword evidence="1" id="KW-1133">Transmembrane helix</keyword>
<dbReference type="EMBL" id="VHIQ01000011">
    <property type="protein sequence ID" value="TPV31159.1"/>
    <property type="molecule type" value="Genomic_DNA"/>
</dbReference>
<sequence>MLRTYWKIIITVFALITFVILFVIYFKKKEFYYEPTAYENELIDYFKDVSLNTEFGDNSQKIIKWNYPMVLYIIKDKEYKHQISVIENIIIEINRLATDGFKIVLTDDLSKSNAKLYLCDKKKIADLDPHFYEIITADIDYDIAGFAYCEFETKTHIIDKALIFINSNESLDIQEATILEEITQSLGLAFDSNKYENSIFYEGKSKQKIWLKEYSKLDRDIVKLLYHPKMKPGLDSIEVKRMIKSILKSEKE</sequence>
<dbReference type="AlphaFoldDB" id="A0A506PC51"/>
<dbReference type="Pfam" id="PF11150">
    <property type="entry name" value="DUF2927"/>
    <property type="match status" value="1"/>
</dbReference>
<feature type="transmembrane region" description="Helical" evidence="1">
    <location>
        <begin position="6"/>
        <end position="26"/>
    </location>
</feature>